<dbReference type="GO" id="GO:0008270">
    <property type="term" value="F:zinc ion binding"/>
    <property type="evidence" value="ECO:0007669"/>
    <property type="project" value="UniProtKB-UniRule"/>
</dbReference>
<dbReference type="InterPro" id="IPR034035">
    <property type="entry name" value="Astacin-like_dom"/>
</dbReference>
<evidence type="ECO:0000256" key="1">
    <source>
        <dbReference type="ARBA" id="ARBA00023157"/>
    </source>
</evidence>
<keyword evidence="2 3" id="KW-0378">Hydrolase</keyword>
<protein>
    <recommendedName>
        <fullName evidence="3">Metalloendopeptidase</fullName>
        <ecNumber evidence="3">3.4.24.-</ecNumber>
    </recommendedName>
</protein>
<feature type="chain" id="PRO_5042667814" description="Metalloendopeptidase" evidence="3">
    <location>
        <begin position="23"/>
        <end position="362"/>
    </location>
</feature>
<evidence type="ECO:0000259" key="4">
    <source>
        <dbReference type="PROSITE" id="PS51864"/>
    </source>
</evidence>
<dbReference type="PANTHER" id="PTHR10127">
    <property type="entry name" value="DISCOIDIN, CUB, EGF, LAMININ , AND ZINC METALLOPROTEASE DOMAIN CONTAINING"/>
    <property type="match status" value="1"/>
</dbReference>
<dbReference type="SMART" id="SM00235">
    <property type="entry name" value="ZnMc"/>
    <property type="match status" value="1"/>
</dbReference>
<dbReference type="PANTHER" id="PTHR10127:SF880">
    <property type="entry name" value="ZINC METALLOPROTEINASE NAS-5"/>
    <property type="match status" value="1"/>
</dbReference>
<organism evidence="5 6">
    <name type="scientific">Trichostrongylus colubriformis</name>
    <name type="common">Black scour worm</name>
    <dbReference type="NCBI Taxonomy" id="6319"/>
    <lineage>
        <taxon>Eukaryota</taxon>
        <taxon>Metazoa</taxon>
        <taxon>Ecdysozoa</taxon>
        <taxon>Nematoda</taxon>
        <taxon>Chromadorea</taxon>
        <taxon>Rhabditida</taxon>
        <taxon>Rhabditina</taxon>
        <taxon>Rhabditomorpha</taxon>
        <taxon>Strongyloidea</taxon>
        <taxon>Trichostrongylidae</taxon>
        <taxon>Trichostrongylus</taxon>
    </lineage>
</organism>
<dbReference type="PRINTS" id="PR00480">
    <property type="entry name" value="ASTACIN"/>
</dbReference>
<dbReference type="EC" id="3.4.24.-" evidence="3"/>
<dbReference type="Gene3D" id="3.40.390.10">
    <property type="entry name" value="Collagenase (Catalytic Domain)"/>
    <property type="match status" value="1"/>
</dbReference>
<dbReference type="Proteomes" id="UP001331761">
    <property type="component" value="Unassembled WGS sequence"/>
</dbReference>
<evidence type="ECO:0000256" key="3">
    <source>
        <dbReference type="RuleBase" id="RU361183"/>
    </source>
</evidence>
<keyword evidence="1" id="KW-1015">Disulfide bond</keyword>
<keyword evidence="6" id="KW-1185">Reference proteome</keyword>
<keyword evidence="2 3" id="KW-0479">Metal-binding</keyword>
<dbReference type="PROSITE" id="PS51864">
    <property type="entry name" value="ASTACIN"/>
    <property type="match status" value="1"/>
</dbReference>
<reference evidence="5 6" key="1">
    <citation type="submission" date="2019-10" db="EMBL/GenBank/DDBJ databases">
        <title>Assembly and Annotation for the nematode Trichostrongylus colubriformis.</title>
        <authorList>
            <person name="Martin J."/>
        </authorList>
    </citation>
    <scope>NUCLEOTIDE SEQUENCE [LARGE SCALE GENOMIC DNA]</scope>
    <source>
        <strain evidence="5">G859</strain>
        <tissue evidence="5">Whole worm</tissue>
    </source>
</reference>
<name>A0AAN8FQJ1_TRICO</name>
<evidence type="ECO:0000256" key="2">
    <source>
        <dbReference type="PROSITE-ProRule" id="PRU01211"/>
    </source>
</evidence>
<dbReference type="AlphaFoldDB" id="A0AAN8FQJ1"/>
<keyword evidence="2 3" id="KW-0645">Protease</keyword>
<evidence type="ECO:0000313" key="6">
    <source>
        <dbReference type="Proteomes" id="UP001331761"/>
    </source>
</evidence>
<accession>A0AAN8FQJ1</accession>
<proteinExistence type="predicted"/>
<comment type="caution">
    <text evidence="5">The sequence shown here is derived from an EMBL/GenBank/DDBJ whole genome shotgun (WGS) entry which is preliminary data.</text>
</comment>
<dbReference type="Pfam" id="PF01400">
    <property type="entry name" value="Astacin"/>
    <property type="match status" value="1"/>
</dbReference>
<dbReference type="InterPro" id="IPR006026">
    <property type="entry name" value="Peptidase_Metallo"/>
</dbReference>
<gene>
    <name evidence="5" type="ORF">GCK32_009137</name>
</gene>
<feature type="signal peptide" evidence="3">
    <location>
        <begin position="1"/>
        <end position="22"/>
    </location>
</feature>
<sequence>MLLTTPSLVALLSTLQLISARGKPIDIFNQGGKGDILQLRVSDKQGDKRMYNALRKNSNLKWKGDGETYVIPYIITGEYAEAMKRIHQNTCIRFKRRTTERDFIDIQNQRGEGCYTSVGRVGGRETLMLESNSYATCMETEIVLHELMHVIGLWHEHMRYDRDAYINVIWKNIPRQYWSQFEKISSRESTTYDIPYDYKSVMHYGKNAFAYPGKISMETKNPKFQNIIGKAKDASPSDYRKICAIYGCKSCMSGKVDPEEDNTTDEDYEDNGVPDVSIVKPKDCVDVMGFCGVMVSMGMVDCNTYGKRVCCATCSKHTGKPTNPFGGLTSTNPFGGLTSTNPFDGFPSTDTFGGFPSFFRRW</sequence>
<dbReference type="InterPro" id="IPR001506">
    <property type="entry name" value="Peptidase_M12A"/>
</dbReference>
<feature type="domain" description="Peptidase M12A" evidence="4">
    <location>
        <begin position="52"/>
        <end position="249"/>
    </location>
</feature>
<dbReference type="GO" id="GO:0004222">
    <property type="term" value="F:metalloendopeptidase activity"/>
    <property type="evidence" value="ECO:0007669"/>
    <property type="project" value="UniProtKB-UniRule"/>
</dbReference>
<keyword evidence="3" id="KW-0732">Signal</keyword>
<feature type="binding site" evidence="2">
    <location>
        <position position="149"/>
    </location>
    <ligand>
        <name>Zn(2+)</name>
        <dbReference type="ChEBI" id="CHEBI:29105"/>
        <note>catalytic</note>
    </ligand>
</feature>
<dbReference type="InterPro" id="IPR024079">
    <property type="entry name" value="MetalloPept_cat_dom_sf"/>
</dbReference>
<dbReference type="GO" id="GO:0006508">
    <property type="term" value="P:proteolysis"/>
    <property type="evidence" value="ECO:0007669"/>
    <property type="project" value="UniProtKB-KW"/>
</dbReference>
<dbReference type="CDD" id="cd04280">
    <property type="entry name" value="ZnMc_astacin_like"/>
    <property type="match status" value="1"/>
</dbReference>
<evidence type="ECO:0000313" key="5">
    <source>
        <dbReference type="EMBL" id="KAK5980210.1"/>
    </source>
</evidence>
<feature type="binding site" evidence="2">
    <location>
        <position position="145"/>
    </location>
    <ligand>
        <name>Zn(2+)</name>
        <dbReference type="ChEBI" id="CHEBI:29105"/>
        <note>catalytic</note>
    </ligand>
</feature>
<keyword evidence="2 3" id="KW-0862">Zinc</keyword>
<feature type="binding site" evidence="2">
    <location>
        <position position="155"/>
    </location>
    <ligand>
        <name>Zn(2+)</name>
        <dbReference type="ChEBI" id="CHEBI:29105"/>
        <note>catalytic</note>
    </ligand>
</feature>
<dbReference type="SUPFAM" id="SSF55486">
    <property type="entry name" value="Metalloproteases ('zincins'), catalytic domain"/>
    <property type="match status" value="1"/>
</dbReference>
<keyword evidence="2 3" id="KW-0482">Metalloprotease</keyword>
<comment type="cofactor">
    <cofactor evidence="2 3">
        <name>Zn(2+)</name>
        <dbReference type="ChEBI" id="CHEBI:29105"/>
    </cofactor>
    <text evidence="2 3">Binds 1 zinc ion per subunit.</text>
</comment>
<comment type="caution">
    <text evidence="2">Lacks conserved residue(s) required for the propagation of feature annotation.</text>
</comment>
<dbReference type="EMBL" id="WIXE01007689">
    <property type="protein sequence ID" value="KAK5980210.1"/>
    <property type="molecule type" value="Genomic_DNA"/>
</dbReference>
<feature type="active site" evidence="2">
    <location>
        <position position="146"/>
    </location>
</feature>